<evidence type="ECO:0000256" key="7">
    <source>
        <dbReference type="SAM" id="MobiDB-lite"/>
    </source>
</evidence>
<comment type="caution">
    <text evidence="8">The sequence shown here is derived from an EMBL/GenBank/DDBJ whole genome shotgun (WGS) entry which is preliminary data.</text>
</comment>
<dbReference type="InterPro" id="IPR011990">
    <property type="entry name" value="TPR-like_helical_dom_sf"/>
</dbReference>
<protein>
    <recommendedName>
        <fullName evidence="10">Tetratricopeptide repeat protein</fullName>
    </recommendedName>
</protein>
<proteinExistence type="inferred from homology"/>
<feature type="compositionally biased region" description="Basic and acidic residues" evidence="7">
    <location>
        <begin position="73"/>
        <end position="88"/>
    </location>
</feature>
<keyword evidence="4 6" id="KW-0802">TPR repeat</keyword>
<evidence type="ECO:0000256" key="4">
    <source>
        <dbReference type="ARBA" id="ARBA00022803"/>
    </source>
</evidence>
<accession>A0ABW1ABE2</accession>
<evidence type="ECO:0000313" key="9">
    <source>
        <dbReference type="Proteomes" id="UP001596074"/>
    </source>
</evidence>
<evidence type="ECO:0000256" key="2">
    <source>
        <dbReference type="ARBA" id="ARBA00022490"/>
    </source>
</evidence>
<dbReference type="PROSITE" id="PS50005">
    <property type="entry name" value="TPR"/>
    <property type="match status" value="1"/>
</dbReference>
<comment type="subcellular location">
    <subcellularLocation>
        <location evidence="1">Cytoplasm</location>
    </subcellularLocation>
</comment>
<evidence type="ECO:0000256" key="3">
    <source>
        <dbReference type="ARBA" id="ARBA00022737"/>
    </source>
</evidence>
<comment type="similarity">
    <text evidence="5">Belongs to the Rap family.</text>
</comment>
<dbReference type="SUPFAM" id="SSF48452">
    <property type="entry name" value="TPR-like"/>
    <property type="match status" value="2"/>
</dbReference>
<feature type="compositionally biased region" description="Basic and acidic residues" evidence="7">
    <location>
        <begin position="1"/>
        <end position="12"/>
    </location>
</feature>
<evidence type="ECO:0000256" key="6">
    <source>
        <dbReference type="PROSITE-ProRule" id="PRU00339"/>
    </source>
</evidence>
<keyword evidence="9" id="KW-1185">Reference proteome</keyword>
<feature type="repeat" description="TPR" evidence="6">
    <location>
        <begin position="323"/>
        <end position="356"/>
    </location>
</feature>
<evidence type="ECO:0000256" key="5">
    <source>
        <dbReference type="ARBA" id="ARBA00038253"/>
    </source>
</evidence>
<dbReference type="InterPro" id="IPR051476">
    <property type="entry name" value="Bac_ResReg_Asp_Phosphatase"/>
</dbReference>
<feature type="region of interest" description="Disordered" evidence="7">
    <location>
        <begin position="1"/>
        <end position="22"/>
    </location>
</feature>
<evidence type="ECO:0000313" key="8">
    <source>
        <dbReference type="EMBL" id="MFC5751983.1"/>
    </source>
</evidence>
<reference evidence="9" key="1">
    <citation type="journal article" date="2019" name="Int. J. Syst. Evol. Microbiol.">
        <title>The Global Catalogue of Microorganisms (GCM) 10K type strain sequencing project: providing services to taxonomists for standard genome sequencing and annotation.</title>
        <authorList>
            <consortium name="The Broad Institute Genomics Platform"/>
            <consortium name="The Broad Institute Genome Sequencing Center for Infectious Disease"/>
            <person name="Wu L."/>
            <person name="Ma J."/>
        </authorList>
    </citation>
    <scope>NUCLEOTIDE SEQUENCE [LARGE SCALE GENOMIC DNA]</scope>
    <source>
        <strain evidence="9">KCTC 42087</strain>
    </source>
</reference>
<sequence>MRANSDDLRRDPPPGAAGLPGLLAVHPGGSFGTGAAAALAGRSEDETGELLDALVRRGLLAVDEEGRHRRFRKPSDEPTGRAPSPDERDAALGRVLDWYLSGVAAADLTLGPGRWRLGPAYERVHPLDAKDDAWEWLESERANLRAAVEAAHAHARDEHAWWLCEALWHLYHLRGLYRDWIDTHELGVASAVRCGDPRAEARMRTQLGYALLGQARAGDAVREFTAARDAARSAADGRGEEEAAEALGRALLEQERRDEAFEVLETAVRLAEGTGDRRALLSARRHLGGAAGDAGDQARAMELLGPLPDDFLALDPPDRYGRARALTGLGRAYVRARRPDTAINFFGQALVIMQAERAVERQAGLWCRFADAARVRRDPDAERAALAEALPLYEAVESPRAAAVSARLEDLS</sequence>
<dbReference type="PANTHER" id="PTHR46630:SF1">
    <property type="entry name" value="TETRATRICOPEPTIDE REPEAT PROTEIN 29"/>
    <property type="match status" value="1"/>
</dbReference>
<dbReference type="InterPro" id="IPR019734">
    <property type="entry name" value="TPR_rpt"/>
</dbReference>
<gene>
    <name evidence="8" type="ORF">ACFPZN_40780</name>
</gene>
<keyword evidence="2" id="KW-0963">Cytoplasm</keyword>
<dbReference type="PANTHER" id="PTHR46630">
    <property type="entry name" value="TETRATRICOPEPTIDE REPEAT PROTEIN 29"/>
    <property type="match status" value="1"/>
</dbReference>
<organism evidence="8 9">
    <name type="scientific">Actinomadura rugatobispora</name>
    <dbReference type="NCBI Taxonomy" id="1994"/>
    <lineage>
        <taxon>Bacteria</taxon>
        <taxon>Bacillati</taxon>
        <taxon>Actinomycetota</taxon>
        <taxon>Actinomycetes</taxon>
        <taxon>Streptosporangiales</taxon>
        <taxon>Thermomonosporaceae</taxon>
        <taxon>Actinomadura</taxon>
    </lineage>
</organism>
<evidence type="ECO:0008006" key="10">
    <source>
        <dbReference type="Google" id="ProtNLM"/>
    </source>
</evidence>
<keyword evidence="3" id="KW-0677">Repeat</keyword>
<dbReference type="SMART" id="SM00028">
    <property type="entry name" value="TPR"/>
    <property type="match status" value="2"/>
</dbReference>
<feature type="region of interest" description="Disordered" evidence="7">
    <location>
        <begin position="68"/>
        <end position="88"/>
    </location>
</feature>
<evidence type="ECO:0000256" key="1">
    <source>
        <dbReference type="ARBA" id="ARBA00004496"/>
    </source>
</evidence>
<dbReference type="Proteomes" id="UP001596074">
    <property type="component" value="Unassembled WGS sequence"/>
</dbReference>
<dbReference type="Gene3D" id="1.25.40.10">
    <property type="entry name" value="Tetratricopeptide repeat domain"/>
    <property type="match status" value="2"/>
</dbReference>
<dbReference type="EMBL" id="JBHSON010000078">
    <property type="protein sequence ID" value="MFC5751983.1"/>
    <property type="molecule type" value="Genomic_DNA"/>
</dbReference>
<name>A0ABW1ABE2_9ACTN</name>
<dbReference type="RefSeq" id="WP_378287943.1">
    <property type="nucleotide sequence ID" value="NZ_JBHSON010000078.1"/>
</dbReference>